<dbReference type="RefSeq" id="WP_162013497.1">
    <property type="nucleotide sequence ID" value="NZ_BOQV01000005.1"/>
</dbReference>
<sequence>MNVYFLYLKTLIFFRNSLPCAIQTPFSQERTGFKTTCAAQAFTPLPSAAMLKSPLLEPRIFSANLQALTGQDWRNFDE</sequence>
<evidence type="ECO:0000313" key="1">
    <source>
        <dbReference type="EMBL" id="QPR73089.1"/>
    </source>
</evidence>
<protein>
    <submittedName>
        <fullName evidence="1">Uncharacterized protein</fullName>
    </submittedName>
</protein>
<gene>
    <name evidence="1" type="ORF">I6G80_01845</name>
</gene>
<proteinExistence type="predicted"/>
<dbReference type="Proteomes" id="UP000595038">
    <property type="component" value="Chromosome"/>
</dbReference>
<reference evidence="1 2" key="1">
    <citation type="submission" date="2020-12" db="EMBL/GenBank/DDBJ databases">
        <title>FDA dAtabase for Regulatory Grade micrObial Sequences (FDA-ARGOS): Supporting development and validation of Infectious Disease Dx tests.</title>
        <authorList>
            <person name="Nelson B."/>
            <person name="Plummer A."/>
            <person name="Tallon L."/>
            <person name="Sadzewicz L."/>
            <person name="Zhao X."/>
            <person name="Boylan J."/>
            <person name="Ott S."/>
            <person name="Bowen H."/>
            <person name="Vavikolanu K."/>
            <person name="Mehta A."/>
            <person name="Aluvathingal J."/>
            <person name="Nadendla S."/>
            <person name="Myers T."/>
            <person name="Yan Y."/>
            <person name="Sichtig H."/>
        </authorList>
    </citation>
    <scope>NUCLEOTIDE SEQUENCE [LARGE SCALE GENOMIC DNA]</scope>
    <source>
        <strain evidence="1 2">FDAARGOS_923</strain>
    </source>
</reference>
<dbReference type="EMBL" id="CP065647">
    <property type="protein sequence ID" value="QPR73089.1"/>
    <property type="molecule type" value="Genomic_DNA"/>
</dbReference>
<dbReference type="GeneID" id="92858764"/>
<accession>A0AB37GPG6</accession>
<dbReference type="AlphaFoldDB" id="A0AB37GPG6"/>
<name>A0AB37GPG6_BACLI</name>
<organism evidence="1 2">
    <name type="scientific">Bacillus licheniformis</name>
    <dbReference type="NCBI Taxonomy" id="1402"/>
    <lineage>
        <taxon>Bacteria</taxon>
        <taxon>Bacillati</taxon>
        <taxon>Bacillota</taxon>
        <taxon>Bacilli</taxon>
        <taxon>Bacillales</taxon>
        <taxon>Bacillaceae</taxon>
        <taxon>Bacillus</taxon>
    </lineage>
</organism>
<evidence type="ECO:0000313" key="2">
    <source>
        <dbReference type="Proteomes" id="UP000595038"/>
    </source>
</evidence>